<keyword evidence="4" id="KW-1185">Reference proteome</keyword>
<sequence>MSQEQEMRFEEGQREEPRSTFKDEIFGYRSYASEIAGQKIQQVSEQKSPTHSQRLFLAVISLGMLMFISITAMFIYARMGAAPAFAGSGHMMYTADGGVAVFHRMGEHGMAMARYYSSTGGGNELISWLLLVPLFLFFVATIAVNMLFNRGSK</sequence>
<organism evidence="3 4">
    <name type="scientific">Reticulibacter mediterranei</name>
    <dbReference type="NCBI Taxonomy" id="2778369"/>
    <lineage>
        <taxon>Bacteria</taxon>
        <taxon>Bacillati</taxon>
        <taxon>Chloroflexota</taxon>
        <taxon>Ktedonobacteria</taxon>
        <taxon>Ktedonobacterales</taxon>
        <taxon>Reticulibacteraceae</taxon>
        <taxon>Reticulibacter</taxon>
    </lineage>
</organism>
<protein>
    <submittedName>
        <fullName evidence="3">Uncharacterized protein</fullName>
    </submittedName>
</protein>
<evidence type="ECO:0000313" key="4">
    <source>
        <dbReference type="Proteomes" id="UP000597444"/>
    </source>
</evidence>
<accession>A0A8J3MZG1</accession>
<dbReference type="RefSeq" id="WP_220203875.1">
    <property type="nucleotide sequence ID" value="NZ_BNJK01000001.1"/>
</dbReference>
<name>A0A8J3MZG1_9CHLR</name>
<dbReference type="Proteomes" id="UP000597444">
    <property type="component" value="Unassembled WGS sequence"/>
</dbReference>
<proteinExistence type="predicted"/>
<dbReference type="AlphaFoldDB" id="A0A8J3MZG1"/>
<keyword evidence="2" id="KW-1133">Transmembrane helix</keyword>
<feature type="transmembrane region" description="Helical" evidence="2">
    <location>
        <begin position="55"/>
        <end position="77"/>
    </location>
</feature>
<dbReference type="EMBL" id="BNJK01000001">
    <property type="protein sequence ID" value="GHO93069.1"/>
    <property type="molecule type" value="Genomic_DNA"/>
</dbReference>
<evidence type="ECO:0000256" key="2">
    <source>
        <dbReference type="SAM" id="Phobius"/>
    </source>
</evidence>
<keyword evidence="2" id="KW-0812">Transmembrane</keyword>
<comment type="caution">
    <text evidence="3">The sequence shown here is derived from an EMBL/GenBank/DDBJ whole genome shotgun (WGS) entry which is preliminary data.</text>
</comment>
<feature type="region of interest" description="Disordered" evidence="1">
    <location>
        <begin position="1"/>
        <end position="22"/>
    </location>
</feature>
<reference evidence="3" key="1">
    <citation type="submission" date="2020-10" db="EMBL/GenBank/DDBJ databases">
        <title>Taxonomic study of unclassified bacteria belonging to the class Ktedonobacteria.</title>
        <authorList>
            <person name="Yabe S."/>
            <person name="Wang C.M."/>
            <person name="Zheng Y."/>
            <person name="Sakai Y."/>
            <person name="Cavaletti L."/>
            <person name="Monciardini P."/>
            <person name="Donadio S."/>
        </authorList>
    </citation>
    <scope>NUCLEOTIDE SEQUENCE</scope>
    <source>
        <strain evidence="3">ID150040</strain>
    </source>
</reference>
<feature type="transmembrane region" description="Helical" evidence="2">
    <location>
        <begin position="125"/>
        <end position="148"/>
    </location>
</feature>
<keyword evidence="2" id="KW-0472">Membrane</keyword>
<evidence type="ECO:0000256" key="1">
    <source>
        <dbReference type="SAM" id="MobiDB-lite"/>
    </source>
</evidence>
<gene>
    <name evidence="3" type="ORF">KSF_031170</name>
</gene>
<evidence type="ECO:0000313" key="3">
    <source>
        <dbReference type="EMBL" id="GHO93069.1"/>
    </source>
</evidence>